<evidence type="ECO:0000313" key="2">
    <source>
        <dbReference type="EMBL" id="CAD9030911.1"/>
    </source>
</evidence>
<protein>
    <submittedName>
        <fullName evidence="2">Uncharacterized protein</fullName>
    </submittedName>
</protein>
<proteinExistence type="predicted"/>
<gene>
    <name evidence="1" type="ORF">EGYM00392_LOCUS42052</name>
    <name evidence="2" type="ORF">EGYM00392_LOCUS42053</name>
</gene>
<dbReference type="AlphaFoldDB" id="A0A6U8IQ08"/>
<dbReference type="InterPro" id="IPR021829">
    <property type="entry name" value="DUF3419"/>
</dbReference>
<evidence type="ECO:0000313" key="1">
    <source>
        <dbReference type="EMBL" id="CAD9030910.1"/>
    </source>
</evidence>
<reference evidence="2" key="1">
    <citation type="submission" date="2021-01" db="EMBL/GenBank/DDBJ databases">
        <authorList>
            <person name="Corre E."/>
            <person name="Pelletier E."/>
            <person name="Niang G."/>
            <person name="Scheremetjew M."/>
            <person name="Finn R."/>
            <person name="Kale V."/>
            <person name="Holt S."/>
            <person name="Cochrane G."/>
            <person name="Meng A."/>
            <person name="Brown T."/>
            <person name="Cohen L."/>
        </authorList>
    </citation>
    <scope>NUCLEOTIDE SEQUENCE</scope>
    <source>
        <strain evidence="2">NIES-381</strain>
    </source>
</reference>
<dbReference type="Pfam" id="PF11899">
    <property type="entry name" value="DUF3419"/>
    <property type="match status" value="1"/>
</dbReference>
<dbReference type="EMBL" id="HBGA01112994">
    <property type="protein sequence ID" value="CAD9030910.1"/>
    <property type="molecule type" value="Transcribed_RNA"/>
</dbReference>
<accession>A0A6U8IQ08</accession>
<organism evidence="2">
    <name type="scientific">Eutreptiella gymnastica</name>
    <dbReference type="NCBI Taxonomy" id="73025"/>
    <lineage>
        <taxon>Eukaryota</taxon>
        <taxon>Discoba</taxon>
        <taxon>Euglenozoa</taxon>
        <taxon>Euglenida</taxon>
        <taxon>Spirocuta</taxon>
        <taxon>Euglenophyceae</taxon>
        <taxon>Eutreptiales</taxon>
        <taxon>Eutreptiaceae</taxon>
        <taxon>Eutreptiella</taxon>
    </lineage>
</organism>
<sequence>MQSCGGMKEGARHITGLDMAPNQIHLLRLKLAVAQSSLTTEQAVDFLLRGENGKQVLSEELSQYLPVDSLDFFSSEAQDEMEAGIFRIENDNPFNIAFRRELTTNHGIDLTKYHTMSDAERARVITVCEMDDAKGLFGHIQDEFNSAAWFAALPEPV</sequence>
<name>A0A6U8IQ08_9EUGL</name>
<dbReference type="EMBL" id="HBGA01112995">
    <property type="protein sequence ID" value="CAD9030911.1"/>
    <property type="molecule type" value="Transcribed_RNA"/>
</dbReference>